<evidence type="ECO:0000256" key="4">
    <source>
        <dbReference type="ARBA" id="ARBA00023125"/>
    </source>
</evidence>
<dbReference type="PANTHER" id="PTHR36206:SF12">
    <property type="entry name" value="ASPERCRYPTIN BIOSYNTHESIS CLUSTER-SPECIFIC TRANSCRIPTION REGULATOR ATNN-RELATED"/>
    <property type="match status" value="1"/>
</dbReference>
<dbReference type="GeneID" id="89971382"/>
<keyword evidence="4" id="KW-0238">DNA-binding</keyword>
<evidence type="ECO:0008006" key="9">
    <source>
        <dbReference type="Google" id="ProtNLM"/>
    </source>
</evidence>
<dbReference type="RefSeq" id="XP_064705763.1">
    <property type="nucleotide sequence ID" value="XM_064846783.1"/>
</dbReference>
<dbReference type="AlphaFoldDB" id="A0AAV9N840"/>
<evidence type="ECO:0000256" key="5">
    <source>
        <dbReference type="ARBA" id="ARBA00023163"/>
    </source>
</evidence>
<evidence type="ECO:0000256" key="3">
    <source>
        <dbReference type="ARBA" id="ARBA00023015"/>
    </source>
</evidence>
<keyword evidence="2" id="KW-0862">Zinc</keyword>
<name>A0AAV9N840_9EURO</name>
<sequence>MASHHLNQFWSRTVMSACHSEPAILHAALAVAGAHKAYCDRQSGESNVVGVRSLLTTSTYSHYDQALRYLKRLIVVQSPQQYETVLIVCLVLLTFDMIEGRYGEAHLHLVHGRRLIKDINNRKSDDVHVPLSLPPVLSTTMDEINYSFALMDLQSVNFGSMKQHFALVADPALDDASCLEIPMSFANFDDAWRYMLLLSSRCYGLFDRINTLGSSKYELLTNDLGFGNQQSSYLAELAKWKEAFDKSSFRTLSTSQTSLEDKAGTKATLLRLQHLTLHVCLIAALHVGNEMFYDTLTPEFSRLVGFCEELLPSLPAITIETGIIQPLFLTGCICRHPDVRRRILRLLSPARKEGYWDSKLIGMITRERMVFEEDLAGYIHDDWKAPQYDIELAQLIPREARWSESWMFFVAEDYSVAEVTFRRRKLYPNLFIDGEDEHETRTKLVRFK</sequence>
<dbReference type="Proteomes" id="UP001358417">
    <property type="component" value="Unassembled WGS sequence"/>
</dbReference>
<evidence type="ECO:0000313" key="7">
    <source>
        <dbReference type="EMBL" id="KAK5051536.1"/>
    </source>
</evidence>
<keyword evidence="1" id="KW-0479">Metal-binding</keyword>
<reference evidence="7 8" key="1">
    <citation type="submission" date="2023-08" db="EMBL/GenBank/DDBJ databases">
        <title>Black Yeasts Isolated from many extreme environments.</title>
        <authorList>
            <person name="Coleine C."/>
            <person name="Stajich J.E."/>
            <person name="Selbmann L."/>
        </authorList>
    </citation>
    <scope>NUCLEOTIDE SEQUENCE [LARGE SCALE GENOMIC DNA]</scope>
    <source>
        <strain evidence="7 8">CCFEE 5792</strain>
    </source>
</reference>
<dbReference type="Pfam" id="PF11951">
    <property type="entry name" value="Fungal_trans_2"/>
    <property type="match status" value="1"/>
</dbReference>
<dbReference type="InterPro" id="IPR052360">
    <property type="entry name" value="Transcr_Regulatory_Proteins"/>
</dbReference>
<dbReference type="EMBL" id="JAVRRD010000015">
    <property type="protein sequence ID" value="KAK5051536.1"/>
    <property type="molecule type" value="Genomic_DNA"/>
</dbReference>
<accession>A0AAV9N840</accession>
<evidence type="ECO:0000256" key="2">
    <source>
        <dbReference type="ARBA" id="ARBA00022833"/>
    </source>
</evidence>
<dbReference type="GO" id="GO:0003677">
    <property type="term" value="F:DNA binding"/>
    <property type="evidence" value="ECO:0007669"/>
    <property type="project" value="UniProtKB-KW"/>
</dbReference>
<keyword evidence="5" id="KW-0804">Transcription</keyword>
<dbReference type="InterPro" id="IPR021858">
    <property type="entry name" value="Fun_TF"/>
</dbReference>
<comment type="caution">
    <text evidence="7">The sequence shown here is derived from an EMBL/GenBank/DDBJ whole genome shotgun (WGS) entry which is preliminary data.</text>
</comment>
<organism evidence="7 8">
    <name type="scientific">Exophiala bonariae</name>
    <dbReference type="NCBI Taxonomy" id="1690606"/>
    <lineage>
        <taxon>Eukaryota</taxon>
        <taxon>Fungi</taxon>
        <taxon>Dikarya</taxon>
        <taxon>Ascomycota</taxon>
        <taxon>Pezizomycotina</taxon>
        <taxon>Eurotiomycetes</taxon>
        <taxon>Chaetothyriomycetidae</taxon>
        <taxon>Chaetothyriales</taxon>
        <taxon>Herpotrichiellaceae</taxon>
        <taxon>Exophiala</taxon>
    </lineage>
</organism>
<gene>
    <name evidence="7" type="ORF">LTR84_003188</name>
</gene>
<dbReference type="GO" id="GO:0046872">
    <property type="term" value="F:metal ion binding"/>
    <property type="evidence" value="ECO:0007669"/>
    <property type="project" value="UniProtKB-KW"/>
</dbReference>
<dbReference type="PANTHER" id="PTHR36206">
    <property type="entry name" value="ASPERCRYPTIN BIOSYNTHESIS CLUSTER-SPECIFIC TRANSCRIPTION REGULATOR ATNN-RELATED"/>
    <property type="match status" value="1"/>
</dbReference>
<protein>
    <recommendedName>
        <fullName evidence="9">Transcription factor domain-containing protein</fullName>
    </recommendedName>
</protein>
<proteinExistence type="predicted"/>
<keyword evidence="6" id="KW-0539">Nucleus</keyword>
<keyword evidence="8" id="KW-1185">Reference proteome</keyword>
<evidence type="ECO:0000256" key="6">
    <source>
        <dbReference type="ARBA" id="ARBA00023242"/>
    </source>
</evidence>
<evidence type="ECO:0000313" key="8">
    <source>
        <dbReference type="Proteomes" id="UP001358417"/>
    </source>
</evidence>
<evidence type="ECO:0000256" key="1">
    <source>
        <dbReference type="ARBA" id="ARBA00022723"/>
    </source>
</evidence>
<keyword evidence="3" id="KW-0805">Transcription regulation</keyword>